<dbReference type="GO" id="GO:0004386">
    <property type="term" value="F:helicase activity"/>
    <property type="evidence" value="ECO:0007669"/>
    <property type="project" value="UniProtKB-KW"/>
</dbReference>
<dbReference type="AlphaFoldDB" id="A0AAD8I7H1"/>
<dbReference type="Proteomes" id="UP001237642">
    <property type="component" value="Unassembled WGS sequence"/>
</dbReference>
<sequence length="123" mass="13978">MRPSACPQVFSKAEGDKSVSPEEIDYVISAEIPDKKADPVGYEVVSQFKMHGPCGEANHRCPCMVNGKCSKLYPKPYSNSTTMDENGYALYRRRNTGRTIECNKIHLDNRYVVPYNHELLVKY</sequence>
<dbReference type="EMBL" id="JAUIZM010000006">
    <property type="protein sequence ID" value="KAK1380075.1"/>
    <property type="molecule type" value="Genomic_DNA"/>
</dbReference>
<keyword evidence="1" id="KW-0547">Nucleotide-binding</keyword>
<accession>A0AAD8I7H1</accession>
<evidence type="ECO:0000313" key="1">
    <source>
        <dbReference type="EMBL" id="KAK1380075.1"/>
    </source>
</evidence>
<keyword evidence="2" id="KW-1185">Reference proteome</keyword>
<keyword evidence="1" id="KW-0067">ATP-binding</keyword>
<name>A0AAD8I7H1_9APIA</name>
<keyword evidence="1" id="KW-0347">Helicase</keyword>
<keyword evidence="1" id="KW-0378">Hydrolase</keyword>
<proteinExistence type="predicted"/>
<reference evidence="1" key="2">
    <citation type="submission" date="2023-05" db="EMBL/GenBank/DDBJ databases">
        <authorList>
            <person name="Schelkunov M.I."/>
        </authorList>
    </citation>
    <scope>NUCLEOTIDE SEQUENCE</scope>
    <source>
        <strain evidence="1">Hsosn_3</strain>
        <tissue evidence="1">Leaf</tissue>
    </source>
</reference>
<dbReference type="PANTHER" id="PTHR10492:SF57">
    <property type="entry name" value="ATP-DEPENDENT DNA HELICASE"/>
    <property type="match status" value="1"/>
</dbReference>
<dbReference type="PANTHER" id="PTHR10492">
    <property type="match status" value="1"/>
</dbReference>
<gene>
    <name evidence="1" type="ORF">POM88_026819</name>
</gene>
<protein>
    <submittedName>
        <fullName evidence="1">ATP-dependent DNA helicase PIF1</fullName>
    </submittedName>
</protein>
<reference evidence="1" key="1">
    <citation type="submission" date="2023-02" db="EMBL/GenBank/DDBJ databases">
        <title>Genome of toxic invasive species Heracleum sosnowskyi carries increased number of genes despite the absence of recent whole-genome duplications.</title>
        <authorList>
            <person name="Schelkunov M."/>
            <person name="Shtratnikova V."/>
            <person name="Makarenko M."/>
            <person name="Klepikova A."/>
            <person name="Omelchenko D."/>
            <person name="Novikova G."/>
            <person name="Obukhova E."/>
            <person name="Bogdanov V."/>
            <person name="Penin A."/>
            <person name="Logacheva M."/>
        </authorList>
    </citation>
    <scope>NUCLEOTIDE SEQUENCE</scope>
    <source>
        <strain evidence="1">Hsosn_3</strain>
        <tissue evidence="1">Leaf</tissue>
    </source>
</reference>
<evidence type="ECO:0000313" key="2">
    <source>
        <dbReference type="Proteomes" id="UP001237642"/>
    </source>
</evidence>
<comment type="caution">
    <text evidence="1">The sequence shown here is derived from an EMBL/GenBank/DDBJ whole genome shotgun (WGS) entry which is preliminary data.</text>
</comment>
<organism evidence="1 2">
    <name type="scientific">Heracleum sosnowskyi</name>
    <dbReference type="NCBI Taxonomy" id="360622"/>
    <lineage>
        <taxon>Eukaryota</taxon>
        <taxon>Viridiplantae</taxon>
        <taxon>Streptophyta</taxon>
        <taxon>Embryophyta</taxon>
        <taxon>Tracheophyta</taxon>
        <taxon>Spermatophyta</taxon>
        <taxon>Magnoliopsida</taxon>
        <taxon>eudicotyledons</taxon>
        <taxon>Gunneridae</taxon>
        <taxon>Pentapetalae</taxon>
        <taxon>asterids</taxon>
        <taxon>campanulids</taxon>
        <taxon>Apiales</taxon>
        <taxon>Apiaceae</taxon>
        <taxon>Apioideae</taxon>
        <taxon>apioid superclade</taxon>
        <taxon>Tordylieae</taxon>
        <taxon>Tordyliinae</taxon>
        <taxon>Heracleum</taxon>
    </lineage>
</organism>